<dbReference type="GO" id="GO:0005886">
    <property type="term" value="C:plasma membrane"/>
    <property type="evidence" value="ECO:0007669"/>
    <property type="project" value="UniProtKB-SubCell"/>
</dbReference>
<dbReference type="PROSITE" id="PS00872">
    <property type="entry name" value="NA_GALACTOSIDE_SYMP"/>
    <property type="match status" value="1"/>
</dbReference>
<feature type="transmembrane region" description="Helical" evidence="7">
    <location>
        <begin position="412"/>
        <end position="433"/>
    </location>
</feature>
<keyword evidence="2" id="KW-0813">Transport</keyword>
<feature type="transmembrane region" description="Helical" evidence="7">
    <location>
        <begin position="81"/>
        <end position="99"/>
    </location>
</feature>
<reference evidence="8" key="1">
    <citation type="submission" date="2023-05" db="EMBL/GenBank/DDBJ databases">
        <title>Mariniplasma microaerophilum sp. nov., a novel anaerobic mollicute isolated from terrestrial mud volcano, Taman Peninsula, Russia.</title>
        <authorList>
            <person name="Khomyakova M.A."/>
            <person name="Merkel A.Y."/>
            <person name="Slobodkin A.I."/>
        </authorList>
    </citation>
    <scope>NUCLEOTIDE SEQUENCE</scope>
    <source>
        <strain evidence="8">M4Ah</strain>
    </source>
</reference>
<proteinExistence type="predicted"/>
<dbReference type="Pfam" id="PF13347">
    <property type="entry name" value="MFS_2"/>
    <property type="match status" value="1"/>
</dbReference>
<dbReference type="PANTHER" id="PTHR11328:SF24">
    <property type="entry name" value="MAJOR FACILITATOR SUPERFAMILY (MFS) PROFILE DOMAIN-CONTAINING PROTEIN"/>
    <property type="match status" value="1"/>
</dbReference>
<comment type="subcellular location">
    <subcellularLocation>
        <location evidence="1">Cell membrane</location>
        <topology evidence="1">Multi-pass membrane protein</topology>
    </subcellularLocation>
</comment>
<feature type="transmembrane region" description="Helical" evidence="7">
    <location>
        <begin position="151"/>
        <end position="172"/>
    </location>
</feature>
<dbReference type="InterPro" id="IPR036259">
    <property type="entry name" value="MFS_trans_sf"/>
</dbReference>
<dbReference type="PANTHER" id="PTHR11328">
    <property type="entry name" value="MAJOR FACILITATOR SUPERFAMILY DOMAIN-CONTAINING PROTEIN"/>
    <property type="match status" value="1"/>
</dbReference>
<dbReference type="SUPFAM" id="SSF103473">
    <property type="entry name" value="MFS general substrate transporter"/>
    <property type="match status" value="1"/>
</dbReference>
<keyword evidence="3" id="KW-1003">Cell membrane</keyword>
<feature type="transmembrane region" description="Helical" evidence="7">
    <location>
        <begin position="184"/>
        <end position="208"/>
    </location>
</feature>
<dbReference type="Proteomes" id="UP001431532">
    <property type="component" value="Unassembled WGS sequence"/>
</dbReference>
<dbReference type="Gene3D" id="1.20.1250.20">
    <property type="entry name" value="MFS general substrate transporter like domains"/>
    <property type="match status" value="1"/>
</dbReference>
<evidence type="ECO:0000313" key="8">
    <source>
        <dbReference type="EMBL" id="MDI6452668.1"/>
    </source>
</evidence>
<comment type="caution">
    <text evidence="8">The sequence shown here is derived from an EMBL/GenBank/DDBJ whole genome shotgun (WGS) entry which is preliminary data.</text>
</comment>
<evidence type="ECO:0000313" key="9">
    <source>
        <dbReference type="Proteomes" id="UP001431532"/>
    </source>
</evidence>
<evidence type="ECO:0000256" key="5">
    <source>
        <dbReference type="ARBA" id="ARBA00022989"/>
    </source>
</evidence>
<dbReference type="CDD" id="cd17332">
    <property type="entry name" value="MFS_MelB_like"/>
    <property type="match status" value="1"/>
</dbReference>
<feature type="transmembrane region" description="Helical" evidence="7">
    <location>
        <begin position="238"/>
        <end position="261"/>
    </location>
</feature>
<protein>
    <submittedName>
        <fullName evidence="8">MFS transporter</fullName>
    </submittedName>
</protein>
<evidence type="ECO:0000256" key="3">
    <source>
        <dbReference type="ARBA" id="ARBA00022475"/>
    </source>
</evidence>
<name>A0AAW6UCH2_9MOLU</name>
<dbReference type="GO" id="GO:0008643">
    <property type="term" value="P:carbohydrate transport"/>
    <property type="evidence" value="ECO:0007669"/>
    <property type="project" value="InterPro"/>
</dbReference>
<feature type="transmembrane region" description="Helical" evidence="7">
    <location>
        <begin position="372"/>
        <end position="392"/>
    </location>
</feature>
<dbReference type="AlphaFoldDB" id="A0AAW6UCH2"/>
<dbReference type="RefSeq" id="WP_282839086.1">
    <property type="nucleotide sequence ID" value="NZ_JASCXW010000008.1"/>
</dbReference>
<feature type="transmembrane region" description="Helical" evidence="7">
    <location>
        <begin position="298"/>
        <end position="317"/>
    </location>
</feature>
<evidence type="ECO:0000256" key="2">
    <source>
        <dbReference type="ARBA" id="ARBA00022448"/>
    </source>
</evidence>
<keyword evidence="9" id="KW-1185">Reference proteome</keyword>
<evidence type="ECO:0000256" key="4">
    <source>
        <dbReference type="ARBA" id="ARBA00022692"/>
    </source>
</evidence>
<dbReference type="EMBL" id="JASCXW010000008">
    <property type="protein sequence ID" value="MDI6452668.1"/>
    <property type="molecule type" value="Genomic_DNA"/>
</dbReference>
<sequence length="477" mass="52621">MEKLQMKKREKLIFAWGDVFGGGAQAMIAVLYLIFLTDVIGLNPAIAATAILISKIWDAVSDPLMGIASDNTRTKMGRRRPYILGGGFLVVIAFALMWLPIGGWQSETAKVIFAVSTFLFYSTISTVIAVPYSSLSAEITTNVKERNNVNVIRLVVSTVASAVCTLVPTMILESFKAGNIGIETFYIVVALGFGLFFALPLILIGFFTKERVPMPETKSIFEVKSFVKPLKVKAFRGLVYMYLCQSISMDILSAGIIYYSLYVVSGSATVFLGIFIGVQLLMFPVINKLVNIVDKKKIYYFGLPIAIIGFIFVGLYPSDWPIIGAYALTGVTAFGFAGAQFMSWIIFPDAVDAGELKLRERPTGSFSGIMTFIRKASSAIAIQIFGIMLFVSGYVKPTNGEVLPIQPPNALLGIRLAMSLSFVILMSVGYIVARRFVLTNERSLLVRKYLHIYQTESLDHLSEQDQVELDKLQSEIF</sequence>
<dbReference type="GO" id="GO:0015293">
    <property type="term" value="F:symporter activity"/>
    <property type="evidence" value="ECO:0007669"/>
    <property type="project" value="InterPro"/>
</dbReference>
<accession>A0AAW6UCH2</accession>
<organism evidence="8 9">
    <name type="scientific">Peloplasma aerotolerans</name>
    <dbReference type="NCBI Taxonomy" id="3044389"/>
    <lineage>
        <taxon>Bacteria</taxon>
        <taxon>Bacillati</taxon>
        <taxon>Mycoplasmatota</taxon>
        <taxon>Mollicutes</taxon>
        <taxon>Acholeplasmatales</taxon>
        <taxon>Acholeplasmataceae</taxon>
        <taxon>Peloplasma</taxon>
    </lineage>
</organism>
<evidence type="ECO:0000256" key="6">
    <source>
        <dbReference type="ARBA" id="ARBA00023136"/>
    </source>
</evidence>
<feature type="transmembrane region" description="Helical" evidence="7">
    <location>
        <begin position="12"/>
        <end position="35"/>
    </location>
</feature>
<evidence type="ECO:0000256" key="7">
    <source>
        <dbReference type="SAM" id="Phobius"/>
    </source>
</evidence>
<gene>
    <name evidence="8" type="ORF">QJ521_03730</name>
</gene>
<feature type="transmembrane region" description="Helical" evidence="7">
    <location>
        <begin position="323"/>
        <end position="351"/>
    </location>
</feature>
<evidence type="ECO:0000256" key="1">
    <source>
        <dbReference type="ARBA" id="ARBA00004651"/>
    </source>
</evidence>
<dbReference type="InterPro" id="IPR018043">
    <property type="entry name" value="Na/Gal_symport_CS"/>
</dbReference>
<feature type="transmembrane region" description="Helical" evidence="7">
    <location>
        <begin position="111"/>
        <end position="130"/>
    </location>
</feature>
<keyword evidence="4 7" id="KW-0812">Transmembrane</keyword>
<dbReference type="InterPro" id="IPR039672">
    <property type="entry name" value="MFS_2"/>
</dbReference>
<feature type="transmembrane region" description="Helical" evidence="7">
    <location>
        <begin position="41"/>
        <end position="60"/>
    </location>
</feature>
<dbReference type="GO" id="GO:0006814">
    <property type="term" value="P:sodium ion transport"/>
    <property type="evidence" value="ECO:0007669"/>
    <property type="project" value="InterPro"/>
</dbReference>
<keyword evidence="5 7" id="KW-1133">Transmembrane helix</keyword>
<feature type="transmembrane region" description="Helical" evidence="7">
    <location>
        <begin position="267"/>
        <end position="286"/>
    </location>
</feature>
<keyword evidence="6 7" id="KW-0472">Membrane</keyword>